<protein>
    <submittedName>
        <fullName evidence="1">Uncharacterized protein</fullName>
    </submittedName>
</protein>
<sequence>MAKKIDVAKMLTPLDDAETGLSPFPMFGGGNMCNCNCVCPKVDGVYQCHLKKNIYEPCKDLIPYLKEHQKEFVGQEGKTVAEKIKKDIKRVHVSLLKEEEKIPGIKIVVGRRCIVRVNNDGKVVSASSMASL</sequence>
<name>A0A7S3YZN9_9EUKA</name>
<dbReference type="AlphaFoldDB" id="A0A7S3YZN9"/>
<dbReference type="EMBL" id="HBIV01026238">
    <property type="protein sequence ID" value="CAE0667195.1"/>
    <property type="molecule type" value="Transcribed_RNA"/>
</dbReference>
<evidence type="ECO:0000313" key="1">
    <source>
        <dbReference type="EMBL" id="CAE0667195.1"/>
    </source>
</evidence>
<proteinExistence type="predicted"/>
<organism evidence="1">
    <name type="scientific">Lotharella globosa</name>
    <dbReference type="NCBI Taxonomy" id="91324"/>
    <lineage>
        <taxon>Eukaryota</taxon>
        <taxon>Sar</taxon>
        <taxon>Rhizaria</taxon>
        <taxon>Cercozoa</taxon>
        <taxon>Chlorarachniophyceae</taxon>
        <taxon>Lotharella</taxon>
    </lineage>
</organism>
<reference evidence="1" key="1">
    <citation type="submission" date="2021-01" db="EMBL/GenBank/DDBJ databases">
        <authorList>
            <person name="Corre E."/>
            <person name="Pelletier E."/>
            <person name="Niang G."/>
            <person name="Scheremetjew M."/>
            <person name="Finn R."/>
            <person name="Kale V."/>
            <person name="Holt S."/>
            <person name="Cochrane G."/>
            <person name="Meng A."/>
            <person name="Brown T."/>
            <person name="Cohen L."/>
        </authorList>
    </citation>
    <scope>NUCLEOTIDE SEQUENCE</scope>
    <source>
        <strain evidence="1">CCCM811</strain>
    </source>
</reference>
<gene>
    <name evidence="1" type="ORF">LGLO00237_LOCUS18816</name>
</gene>
<accession>A0A7S3YZN9</accession>